<evidence type="ECO:0000313" key="2">
    <source>
        <dbReference type="Proteomes" id="UP001199044"/>
    </source>
</evidence>
<reference evidence="2" key="1">
    <citation type="submission" date="2023-07" db="EMBL/GenBank/DDBJ databases">
        <title>Molecular identification of indigenous halophilic bacteria isolated from red sea cost, biodegradation of synthetic dyes and assessment of degraded metabolite toxicity.</title>
        <authorList>
            <person name="Chaieb K."/>
            <person name="Altayb H.N."/>
        </authorList>
    </citation>
    <scope>NUCLEOTIDE SEQUENCE [LARGE SCALE GENOMIC DNA]</scope>
    <source>
        <strain evidence="2">K20</strain>
    </source>
</reference>
<comment type="caution">
    <text evidence="1">The sequence shown here is derived from an EMBL/GenBank/DDBJ whole genome shotgun (WGS) entry which is preliminary data.</text>
</comment>
<dbReference type="RefSeq" id="WP_225250246.1">
    <property type="nucleotide sequence ID" value="NZ_JAIWIU010000046.1"/>
</dbReference>
<evidence type="ECO:0000313" key="1">
    <source>
        <dbReference type="EMBL" id="MCA2016115.1"/>
    </source>
</evidence>
<dbReference type="EMBL" id="JAIWIU010000046">
    <property type="protein sequence ID" value="MCA2016115.1"/>
    <property type="molecule type" value="Genomic_DNA"/>
</dbReference>
<protein>
    <recommendedName>
        <fullName evidence="3">Capsular biosynthesis protein</fullName>
    </recommendedName>
</protein>
<gene>
    <name evidence="1" type="ORF">LDJ79_08335</name>
</gene>
<accession>A0ABS7YPD3</accession>
<dbReference type="InterPro" id="IPR007833">
    <property type="entry name" value="Capsule_polysaccharide_synth"/>
</dbReference>
<sequence>MEGNISIVIIDYSFSTSFFIRLANSDRKRKYIFIVTSISSFYKVKASGYEVYLISRFSRKSDICFPKESYINAKEIKLRIMNECDVYNIFSKILNLISKILSSQYHENFNLLVWSGAGVSGEVVRFVKGYYENLNISTGFFEISNLPGKIFVDCLGTNAQSSIYLSKCKQLKYIDDEINNDYLNWLDICKKSKLGVYTPPQANLGKKLNIFHFFDFLFSISLGYRLFSFDSVLKKLPIKNKKNGITFDEKLPQEYVFFPMQVSSDAQLILNSDLDNRTALNLILKEFKGNVVIKPHPAERNVKYIFDIIDSNKDRVFFTNGNTYELIVKSSKILTINSTVGLEGLIFGKDVKFYGHSFYSYFDDNIMKNYIMNLLIDIDFFNTNLALCINEKEIDKIYSLVR</sequence>
<evidence type="ECO:0008006" key="3">
    <source>
        <dbReference type="Google" id="ProtNLM"/>
    </source>
</evidence>
<keyword evidence="2" id="KW-1185">Reference proteome</keyword>
<proteinExistence type="predicted"/>
<dbReference type="Proteomes" id="UP001199044">
    <property type="component" value="Unassembled WGS sequence"/>
</dbReference>
<dbReference type="Pfam" id="PF05159">
    <property type="entry name" value="Capsule_synth"/>
    <property type="match status" value="1"/>
</dbReference>
<organism evidence="1 2">
    <name type="scientific">Vibrio tritonius</name>
    <dbReference type="NCBI Taxonomy" id="1435069"/>
    <lineage>
        <taxon>Bacteria</taxon>
        <taxon>Pseudomonadati</taxon>
        <taxon>Pseudomonadota</taxon>
        <taxon>Gammaproteobacteria</taxon>
        <taxon>Vibrionales</taxon>
        <taxon>Vibrionaceae</taxon>
        <taxon>Vibrio</taxon>
    </lineage>
</organism>
<name>A0ABS7YPD3_9VIBR</name>